<keyword evidence="11" id="KW-0720">Serine protease</keyword>
<dbReference type="PROSITE" id="PS50106">
    <property type="entry name" value="PDZ"/>
    <property type="match status" value="2"/>
</dbReference>
<comment type="subcellular location">
    <subcellularLocation>
        <location evidence="2">Periplasm</location>
    </subcellularLocation>
</comment>
<evidence type="ECO:0000256" key="13">
    <source>
        <dbReference type="ARBA" id="ARBA00032850"/>
    </source>
</evidence>
<dbReference type="GO" id="GO:0016787">
    <property type="term" value="F:hydrolase activity"/>
    <property type="evidence" value="ECO:0007669"/>
    <property type="project" value="UniProtKB-KW"/>
</dbReference>
<dbReference type="EMBL" id="CP104562">
    <property type="protein sequence ID" value="UXH76818.1"/>
    <property type="molecule type" value="Genomic_DNA"/>
</dbReference>
<dbReference type="NCBIfam" id="TIGR02037">
    <property type="entry name" value="degP_htrA_DO"/>
    <property type="match status" value="1"/>
</dbReference>
<dbReference type="Pfam" id="PF13180">
    <property type="entry name" value="PDZ_2"/>
    <property type="match status" value="1"/>
</dbReference>
<feature type="region of interest" description="Disordered" evidence="14">
    <location>
        <begin position="447"/>
        <end position="467"/>
    </location>
</feature>
<dbReference type="InterPro" id="IPR011782">
    <property type="entry name" value="Pept_S1C_Do"/>
</dbReference>
<keyword evidence="10 16" id="KW-0378">Hydrolase</keyword>
<keyword evidence="12" id="KW-0346">Stress response</keyword>
<keyword evidence="8" id="KW-0677">Repeat</keyword>
<dbReference type="Proteomes" id="UP001064933">
    <property type="component" value="Chromosome"/>
</dbReference>
<dbReference type="PANTHER" id="PTHR22939:SF130">
    <property type="entry name" value="PERIPLASMIC SERINE ENDOPROTEASE DEGP-LIKE-RELATED"/>
    <property type="match status" value="1"/>
</dbReference>
<evidence type="ECO:0000256" key="6">
    <source>
        <dbReference type="ARBA" id="ARBA00022670"/>
    </source>
</evidence>
<feature type="compositionally biased region" description="Gly residues" evidence="14">
    <location>
        <begin position="155"/>
        <end position="170"/>
    </location>
</feature>
<evidence type="ECO:0000256" key="14">
    <source>
        <dbReference type="SAM" id="MobiDB-lite"/>
    </source>
</evidence>
<evidence type="ECO:0000256" key="7">
    <source>
        <dbReference type="ARBA" id="ARBA00022729"/>
    </source>
</evidence>
<protein>
    <recommendedName>
        <fullName evidence="5">Probable periplasmic serine endoprotease DegP-like</fullName>
        <ecNumber evidence="4">3.4.21.107</ecNumber>
    </recommendedName>
    <alternativeName>
        <fullName evidence="13">Protease Do</fullName>
    </alternativeName>
</protein>
<name>A0ABY6AZT9_9BURK</name>
<feature type="region of interest" description="Disordered" evidence="14">
    <location>
        <begin position="151"/>
        <end position="177"/>
    </location>
</feature>
<dbReference type="Gene3D" id="2.40.10.120">
    <property type="match status" value="1"/>
</dbReference>
<keyword evidence="9" id="KW-0574">Periplasm</keyword>
<evidence type="ECO:0000256" key="5">
    <source>
        <dbReference type="ARBA" id="ARBA00013958"/>
    </source>
</evidence>
<dbReference type="InterPro" id="IPR041489">
    <property type="entry name" value="PDZ_6"/>
</dbReference>
<evidence type="ECO:0000256" key="1">
    <source>
        <dbReference type="ARBA" id="ARBA00001772"/>
    </source>
</evidence>
<feature type="domain" description="PDZ" evidence="15">
    <location>
        <begin position="462"/>
        <end position="540"/>
    </location>
</feature>
<organism evidence="16 17">
    <name type="scientific">Roseateles amylovorans</name>
    <dbReference type="NCBI Taxonomy" id="2978473"/>
    <lineage>
        <taxon>Bacteria</taxon>
        <taxon>Pseudomonadati</taxon>
        <taxon>Pseudomonadota</taxon>
        <taxon>Betaproteobacteria</taxon>
        <taxon>Burkholderiales</taxon>
        <taxon>Sphaerotilaceae</taxon>
        <taxon>Roseateles</taxon>
    </lineage>
</organism>
<dbReference type="InterPro" id="IPR001940">
    <property type="entry name" value="Peptidase_S1C"/>
</dbReference>
<dbReference type="Pfam" id="PF17820">
    <property type="entry name" value="PDZ_6"/>
    <property type="match status" value="1"/>
</dbReference>
<evidence type="ECO:0000313" key="17">
    <source>
        <dbReference type="Proteomes" id="UP001064933"/>
    </source>
</evidence>
<evidence type="ECO:0000256" key="8">
    <source>
        <dbReference type="ARBA" id="ARBA00022737"/>
    </source>
</evidence>
<evidence type="ECO:0000256" key="10">
    <source>
        <dbReference type="ARBA" id="ARBA00022801"/>
    </source>
</evidence>
<evidence type="ECO:0000256" key="2">
    <source>
        <dbReference type="ARBA" id="ARBA00004418"/>
    </source>
</evidence>
<reference evidence="16" key="1">
    <citation type="submission" date="2022-10" db="EMBL/GenBank/DDBJ databases">
        <title>Characterization and whole genome sequencing of a new Roseateles species, isolated from fresh water.</title>
        <authorList>
            <person name="Guliayeva D.Y."/>
            <person name="Akhremchuk A.E."/>
            <person name="Sikolenko M.A."/>
            <person name="Valentovich L.N."/>
            <person name="Sidarenka A.V."/>
        </authorList>
    </citation>
    <scope>NUCLEOTIDE SEQUENCE</scope>
    <source>
        <strain evidence="16">BIM B-1768</strain>
    </source>
</reference>
<dbReference type="SUPFAM" id="SSF50156">
    <property type="entry name" value="PDZ domain-like"/>
    <property type="match status" value="2"/>
</dbReference>
<dbReference type="EC" id="3.4.21.107" evidence="4"/>
<dbReference type="CDD" id="cd10839">
    <property type="entry name" value="cpPDZ1_DegP-like"/>
    <property type="match status" value="1"/>
</dbReference>
<dbReference type="SUPFAM" id="SSF50494">
    <property type="entry name" value="Trypsin-like serine proteases"/>
    <property type="match status" value="1"/>
</dbReference>
<feature type="domain" description="PDZ" evidence="15">
    <location>
        <begin position="337"/>
        <end position="433"/>
    </location>
</feature>
<keyword evidence="17" id="KW-1185">Reference proteome</keyword>
<evidence type="ECO:0000256" key="9">
    <source>
        <dbReference type="ARBA" id="ARBA00022764"/>
    </source>
</evidence>
<evidence type="ECO:0000313" key="16">
    <source>
        <dbReference type="EMBL" id="UXH76818.1"/>
    </source>
</evidence>
<gene>
    <name evidence="16" type="ORF">N4261_17490</name>
</gene>
<evidence type="ECO:0000256" key="4">
    <source>
        <dbReference type="ARBA" id="ARBA00013035"/>
    </source>
</evidence>
<evidence type="ECO:0000256" key="3">
    <source>
        <dbReference type="ARBA" id="ARBA00010541"/>
    </source>
</evidence>
<proteinExistence type="inferred from homology"/>
<keyword evidence="7" id="KW-0732">Signal</keyword>
<dbReference type="InterPro" id="IPR036034">
    <property type="entry name" value="PDZ_sf"/>
</dbReference>
<evidence type="ECO:0000256" key="11">
    <source>
        <dbReference type="ARBA" id="ARBA00022825"/>
    </source>
</evidence>
<dbReference type="PRINTS" id="PR00834">
    <property type="entry name" value="PROTEASES2C"/>
</dbReference>
<evidence type="ECO:0000259" key="15">
    <source>
        <dbReference type="PROSITE" id="PS50106"/>
    </source>
</evidence>
<dbReference type="Pfam" id="PF13365">
    <property type="entry name" value="Trypsin_2"/>
    <property type="match status" value="1"/>
</dbReference>
<comment type="similarity">
    <text evidence="3">Belongs to the peptidase S1C family.</text>
</comment>
<accession>A0ABY6AZT9</accession>
<dbReference type="PANTHER" id="PTHR22939">
    <property type="entry name" value="SERINE PROTEASE FAMILY S1C HTRA-RELATED"/>
    <property type="match status" value="1"/>
</dbReference>
<dbReference type="SMART" id="SM00228">
    <property type="entry name" value="PDZ"/>
    <property type="match status" value="2"/>
</dbReference>
<keyword evidence="6" id="KW-0645">Protease</keyword>
<comment type="catalytic activity">
    <reaction evidence="1">
        <text>Acts on substrates that are at least partially unfolded. The cleavage site P1 residue is normally between a pair of hydrophobic residues, such as Val-|-Val.</text>
        <dbReference type="EC" id="3.4.21.107"/>
    </reaction>
</comment>
<sequence length="550" mass="56650">MAQVEKMISAKKLVWALAAAGVLGVTGGALAMRNVKTSAVDTSSGVQVGADAATGSSAATTAATTSATTLNGTSDTQVAALGTTQAAAQTIPLSTATPTPPPAGLPDFAQIAATQGPAVVNISVSGTVKTRASRMPQIDPDDPFYDFFRRFGIPNGPGGPGGNGDGGQGGNRQVRGQGSGFIVSNDGIILTNAHVVQDAQEVVVKLTDRREFRAKVLGSDKSTDVAVLKIEAKNLPMVRLGATKDLRVGEWVLAIGSPFGFENSVSAGVISAKGRSLGPEESRVPFLQTDVAINPGNSGGPLFNARGEVVGINSQIYSASGGYQGLSFAIPVEVANKVREQIQRGGQVQHARLGVAVQEVNQGFADSFKLDKPEGALVSNVEEGGPAAKAGLRPGDVILSFKGQAIVGSGDLPALVDQSSPGDKVPMEIWRNGKREQLSAVLGNANDKARKTAQDDDNPAASQGKLGLALRPLQPEERRQLGVREGLLIEQVGGPAAKAQVRPGDVLLAVNGTPVQTIDQVRQLVQGADKSVALLVQRGGDKIFVPVRIG</sequence>
<dbReference type="InterPro" id="IPR001478">
    <property type="entry name" value="PDZ"/>
</dbReference>
<dbReference type="Gene3D" id="2.30.42.10">
    <property type="match status" value="2"/>
</dbReference>
<evidence type="ECO:0000256" key="12">
    <source>
        <dbReference type="ARBA" id="ARBA00023016"/>
    </source>
</evidence>
<dbReference type="InterPro" id="IPR009003">
    <property type="entry name" value="Peptidase_S1_PA"/>
</dbReference>